<dbReference type="EMBL" id="VCYH01000005">
    <property type="protein sequence ID" value="MDN7025083.1"/>
    <property type="molecule type" value="Genomic_DNA"/>
</dbReference>
<comment type="caution">
    <text evidence="1">The sequence shown here is derived from an EMBL/GenBank/DDBJ whole genome shotgun (WGS) entry which is preliminary data.</text>
</comment>
<organism evidence="1 2">
    <name type="scientific">Methanoculleus frigidifontis</name>
    <dbReference type="NCBI Taxonomy" id="2584085"/>
    <lineage>
        <taxon>Archaea</taxon>
        <taxon>Methanobacteriati</taxon>
        <taxon>Methanobacteriota</taxon>
        <taxon>Stenosarchaea group</taxon>
        <taxon>Methanomicrobia</taxon>
        <taxon>Methanomicrobiales</taxon>
        <taxon>Methanomicrobiaceae</taxon>
        <taxon>Methanoculleus</taxon>
    </lineage>
</organism>
<protein>
    <submittedName>
        <fullName evidence="1">Uncharacterized protein</fullName>
    </submittedName>
</protein>
<dbReference type="Proteomes" id="UP001168338">
    <property type="component" value="Unassembled WGS sequence"/>
</dbReference>
<keyword evidence="2" id="KW-1185">Reference proteome</keyword>
<name>A0ABT8MAW8_9EURY</name>
<gene>
    <name evidence="1" type="ORF">FGU65_09315</name>
</gene>
<sequence length="185" mass="20355">MHSTILLKIKAHDADGNLIHEECKENDLFLWGWGVLIAQMFKVAFQYTDPTVFEYFDINGTVRNTVSSGHYGYNVLPWANTARVQVGSGQGAPSISNYQLEQYVAEVIPNIPDVIVSGDIVKVLFSATFAFQSETVCAETGVKMGDVLNDGVFFLITRDTFTPVTVSAGGSLSLQYELWFNGTPT</sequence>
<evidence type="ECO:0000313" key="1">
    <source>
        <dbReference type="EMBL" id="MDN7025083.1"/>
    </source>
</evidence>
<accession>A0ABT8MAW8</accession>
<proteinExistence type="predicted"/>
<evidence type="ECO:0000313" key="2">
    <source>
        <dbReference type="Proteomes" id="UP001168338"/>
    </source>
</evidence>
<reference evidence="1" key="1">
    <citation type="submission" date="2019-05" db="EMBL/GenBank/DDBJ databases">
        <title>Methanoculleus sp. FWC-SCC1, a methanogenic archaeon isolated from deep marine cold seep.</title>
        <authorList>
            <person name="Chen Y.-W."/>
            <person name="Chen S.-C."/>
            <person name="Teng N.-H."/>
            <person name="Lai M.-C."/>
        </authorList>
    </citation>
    <scope>NUCLEOTIDE SEQUENCE</scope>
    <source>
        <strain evidence="1">FWC-SCC1</strain>
    </source>
</reference>
<dbReference type="RefSeq" id="WP_301664224.1">
    <property type="nucleotide sequence ID" value="NZ_VCYH01000005.1"/>
</dbReference>